<comment type="caution">
    <text evidence="4">The sequence shown here is derived from an EMBL/GenBank/DDBJ whole genome shotgun (WGS) entry which is preliminary data.</text>
</comment>
<dbReference type="SUPFAM" id="SSF109604">
    <property type="entry name" value="HD-domain/PDEase-like"/>
    <property type="match status" value="1"/>
</dbReference>
<dbReference type="InterPro" id="IPR003607">
    <property type="entry name" value="HD/PDEase_dom"/>
</dbReference>
<evidence type="ECO:0000259" key="2">
    <source>
        <dbReference type="PROSITE" id="PS51831"/>
    </source>
</evidence>
<dbReference type="InterPro" id="IPR006674">
    <property type="entry name" value="HD_domain"/>
</dbReference>
<dbReference type="EMBL" id="JAFBDQ010000005">
    <property type="protein sequence ID" value="MBM7556487.1"/>
    <property type="molecule type" value="Genomic_DNA"/>
</dbReference>
<protein>
    <submittedName>
        <fullName evidence="4">PAS domain S-box-containing protein/putative nucleotidyltransferase with HDIG domain</fullName>
    </submittedName>
</protein>
<dbReference type="Pfam" id="PF13487">
    <property type="entry name" value="HD_5"/>
    <property type="match status" value="1"/>
</dbReference>
<dbReference type="PANTHER" id="PTHR45228">
    <property type="entry name" value="CYCLIC DI-GMP PHOSPHODIESTERASE TM_0186-RELATED"/>
    <property type="match status" value="1"/>
</dbReference>
<dbReference type="InterPro" id="IPR037522">
    <property type="entry name" value="HD_GYP_dom"/>
</dbReference>
<dbReference type="InterPro" id="IPR006675">
    <property type="entry name" value="HDIG_dom"/>
</dbReference>
<dbReference type="RefSeq" id="WP_204701261.1">
    <property type="nucleotide sequence ID" value="NZ_JAFBDQ010000005.1"/>
</dbReference>
<dbReference type="InterPro" id="IPR000014">
    <property type="entry name" value="PAS"/>
</dbReference>
<feature type="coiled-coil region" evidence="1">
    <location>
        <begin position="243"/>
        <end position="270"/>
    </location>
</feature>
<dbReference type="Gene3D" id="1.10.3210.10">
    <property type="entry name" value="Hypothetical protein af1432"/>
    <property type="match status" value="1"/>
</dbReference>
<dbReference type="Pfam" id="PF13426">
    <property type="entry name" value="PAS_9"/>
    <property type="match status" value="1"/>
</dbReference>
<dbReference type="PROSITE" id="PS51832">
    <property type="entry name" value="HD_GYP"/>
    <property type="match status" value="1"/>
</dbReference>
<dbReference type="NCBIfam" id="TIGR00229">
    <property type="entry name" value="sensory_box"/>
    <property type="match status" value="1"/>
</dbReference>
<feature type="domain" description="HD-GYP" evidence="3">
    <location>
        <begin position="438"/>
        <end position="623"/>
    </location>
</feature>
<dbReference type="PROSITE" id="PS51831">
    <property type="entry name" value="HD"/>
    <property type="match status" value="1"/>
</dbReference>
<dbReference type="PANTHER" id="PTHR45228:SF1">
    <property type="entry name" value="CYCLIC DI-GMP PHOSPHODIESTERASE TM_0186"/>
    <property type="match status" value="1"/>
</dbReference>
<dbReference type="AlphaFoldDB" id="A0A938XVR2"/>
<reference evidence="4" key="1">
    <citation type="submission" date="2021-01" db="EMBL/GenBank/DDBJ databases">
        <title>Genomic Encyclopedia of Type Strains, Phase IV (KMG-IV): sequencing the most valuable type-strain genomes for metagenomic binning, comparative biology and taxonomic classification.</title>
        <authorList>
            <person name="Goeker M."/>
        </authorList>
    </citation>
    <scope>NUCLEOTIDE SEQUENCE</scope>
    <source>
        <strain evidence="4">DSM 23230</strain>
    </source>
</reference>
<evidence type="ECO:0000259" key="3">
    <source>
        <dbReference type="PROSITE" id="PS51832"/>
    </source>
</evidence>
<dbReference type="InterPro" id="IPR052020">
    <property type="entry name" value="Cyclic_di-GMP/3'3'-cGAMP_PDE"/>
</dbReference>
<dbReference type="InterPro" id="IPR035965">
    <property type="entry name" value="PAS-like_dom_sf"/>
</dbReference>
<sequence>MNDILTLLKKETNILLLNTSDENSKILNELLNGEYNIDSTVDDIDYDLMIIDQSDISEIQNKLQKVAKKQELRFLPILLLTTNEAEEYKKSEYLFDDVIRKPITKAALKIRICNLLNMRELFLKSKELEKKYWGIFNKLNDAVFIHRITEDGLGEFLEVNKKACQALGYNKEELLKMSPQDIDSSILTEDDYKKVIKTLKEKGSIRFKTEHMTKQGMKIPVEINAHTMEIDKKKVVVSIARDISEQQQSKEQLEMTLSKAKNLSVGLENLIDLSNYLSRSSLQNEILFLSDLLEVALKLIDVADYGSVAKYDGEHWVTINTIGYGTELLKELNLKRDYLYNSEEQLAEKKVIEIYNSEKMKAVLPRKIIDELDLVFKEIKESLYLDIFLKDDIKKIRISLDIANSNNDHFSDSDKKMLESFRNLATSFYTIKEYNDLQGAVKREIIIAMIRTLEIHDQYTKGHSENVAEVAKKIAKKMGLNSEEIDKIYWAGLVHDIGKILISKKILNKPSALTTQEYKIIKKHPQWAYKILSNSKNLKKIAQYVLYHHEYWNGEGYPEGKIAEEIPLESRIISVADAWDAMTSTRSYRKAMPEGKALAIIKENKGSQFAPSVVDAFMQLKEI</sequence>
<dbReference type="CDD" id="cd00130">
    <property type="entry name" value="PAS"/>
    <property type="match status" value="1"/>
</dbReference>
<evidence type="ECO:0000313" key="4">
    <source>
        <dbReference type="EMBL" id="MBM7556487.1"/>
    </source>
</evidence>
<evidence type="ECO:0000313" key="5">
    <source>
        <dbReference type="Proteomes" id="UP000774000"/>
    </source>
</evidence>
<dbReference type="SUPFAM" id="SSF55785">
    <property type="entry name" value="PYP-like sensor domain (PAS domain)"/>
    <property type="match status" value="1"/>
</dbReference>
<dbReference type="SMART" id="SM00471">
    <property type="entry name" value="HDc"/>
    <property type="match status" value="1"/>
</dbReference>
<dbReference type="NCBIfam" id="TIGR00277">
    <property type="entry name" value="HDIG"/>
    <property type="match status" value="1"/>
</dbReference>
<dbReference type="Proteomes" id="UP000774000">
    <property type="component" value="Unassembled WGS sequence"/>
</dbReference>
<dbReference type="Gene3D" id="3.30.450.20">
    <property type="entry name" value="PAS domain"/>
    <property type="match status" value="1"/>
</dbReference>
<name>A0A938XVR2_9FIRM</name>
<gene>
    <name evidence="4" type="ORF">JOC47_001330</name>
</gene>
<feature type="domain" description="HD" evidence="2">
    <location>
        <begin position="460"/>
        <end position="582"/>
    </location>
</feature>
<accession>A0A938XVR2</accession>
<organism evidence="4 5">
    <name type="scientific">Halanaerobacter jeridensis</name>
    <dbReference type="NCBI Taxonomy" id="706427"/>
    <lineage>
        <taxon>Bacteria</taxon>
        <taxon>Bacillati</taxon>
        <taxon>Bacillota</taxon>
        <taxon>Clostridia</taxon>
        <taxon>Halanaerobiales</taxon>
        <taxon>Halobacteroidaceae</taxon>
        <taxon>Halanaerobacter</taxon>
    </lineage>
</organism>
<keyword evidence="5" id="KW-1185">Reference proteome</keyword>
<keyword evidence="1" id="KW-0175">Coiled coil</keyword>
<proteinExistence type="predicted"/>
<dbReference type="CDD" id="cd00077">
    <property type="entry name" value="HDc"/>
    <property type="match status" value="1"/>
</dbReference>
<evidence type="ECO:0000256" key="1">
    <source>
        <dbReference type="SAM" id="Coils"/>
    </source>
</evidence>